<keyword evidence="3" id="KW-1185">Reference proteome</keyword>
<feature type="region of interest" description="Disordered" evidence="1">
    <location>
        <begin position="1"/>
        <end position="179"/>
    </location>
</feature>
<evidence type="ECO:0000313" key="3">
    <source>
        <dbReference type="Proteomes" id="UP001497497"/>
    </source>
</evidence>
<dbReference type="Proteomes" id="UP001497497">
    <property type="component" value="Unassembled WGS sequence"/>
</dbReference>
<sequence>AAKPTTLNLRDNLTVASNEGTPTVTYTTSAPTSVSSQPASRAPPKLQSPPSYRRPGVLGLVSKFEKQTSSGATATSGAPRSGGPQSYMQSTPHSGDSTHSHRFSPPAYTYPSPLSSRSNYEVPPSPATHYNYPSPPQHSYTPSSLRSNIAYRSTSPGSSTPGSDTRSYLHSDTRSSTNS</sequence>
<evidence type="ECO:0000313" key="2">
    <source>
        <dbReference type="EMBL" id="CAL1537121.1"/>
    </source>
</evidence>
<accession>A0AAV2HW08</accession>
<feature type="compositionally biased region" description="Low complexity" evidence="1">
    <location>
        <begin position="21"/>
        <end position="36"/>
    </location>
</feature>
<feature type="non-terminal residue" evidence="2">
    <location>
        <position position="1"/>
    </location>
</feature>
<evidence type="ECO:0000256" key="1">
    <source>
        <dbReference type="SAM" id="MobiDB-lite"/>
    </source>
</evidence>
<feature type="non-terminal residue" evidence="2">
    <location>
        <position position="179"/>
    </location>
</feature>
<name>A0AAV2HW08_LYMST</name>
<reference evidence="2 3" key="1">
    <citation type="submission" date="2024-04" db="EMBL/GenBank/DDBJ databases">
        <authorList>
            <consortium name="Genoscope - CEA"/>
            <person name="William W."/>
        </authorList>
    </citation>
    <scope>NUCLEOTIDE SEQUENCE [LARGE SCALE GENOMIC DNA]</scope>
</reference>
<gene>
    <name evidence="2" type="ORF">GSLYS_00011034001</name>
</gene>
<protein>
    <submittedName>
        <fullName evidence="2">Uncharacterized protein</fullName>
    </submittedName>
</protein>
<comment type="caution">
    <text evidence="2">The sequence shown here is derived from an EMBL/GenBank/DDBJ whole genome shotgun (WGS) entry which is preliminary data.</text>
</comment>
<proteinExistence type="predicted"/>
<dbReference type="EMBL" id="CAXITT010000250">
    <property type="protein sequence ID" value="CAL1537121.1"/>
    <property type="molecule type" value="Genomic_DNA"/>
</dbReference>
<feature type="compositionally biased region" description="Polar residues" evidence="1">
    <location>
        <begin position="67"/>
        <end position="97"/>
    </location>
</feature>
<dbReference type="AlphaFoldDB" id="A0AAV2HW08"/>
<organism evidence="2 3">
    <name type="scientific">Lymnaea stagnalis</name>
    <name type="common">Great pond snail</name>
    <name type="synonym">Helix stagnalis</name>
    <dbReference type="NCBI Taxonomy" id="6523"/>
    <lineage>
        <taxon>Eukaryota</taxon>
        <taxon>Metazoa</taxon>
        <taxon>Spiralia</taxon>
        <taxon>Lophotrochozoa</taxon>
        <taxon>Mollusca</taxon>
        <taxon>Gastropoda</taxon>
        <taxon>Heterobranchia</taxon>
        <taxon>Euthyneura</taxon>
        <taxon>Panpulmonata</taxon>
        <taxon>Hygrophila</taxon>
        <taxon>Lymnaeoidea</taxon>
        <taxon>Lymnaeidae</taxon>
        <taxon>Lymnaea</taxon>
    </lineage>
</organism>
<feature type="compositionally biased region" description="Polar residues" evidence="1">
    <location>
        <begin position="137"/>
        <end position="152"/>
    </location>
</feature>
<feature type="compositionally biased region" description="Low complexity" evidence="1">
    <location>
        <begin position="153"/>
        <end position="163"/>
    </location>
</feature>
<feature type="compositionally biased region" description="Polar residues" evidence="1">
    <location>
        <begin position="1"/>
        <end position="20"/>
    </location>
</feature>